<accession>A0ABP9KD44</accession>
<comment type="caution">
    <text evidence="1">The sequence shown here is derived from an EMBL/GenBank/DDBJ whole genome shotgun (WGS) entry which is preliminary data.</text>
</comment>
<proteinExistence type="predicted"/>
<keyword evidence="2" id="KW-1185">Reference proteome</keyword>
<dbReference type="Proteomes" id="UP001500518">
    <property type="component" value="Unassembled WGS sequence"/>
</dbReference>
<dbReference type="EMBL" id="BAABHV010000011">
    <property type="protein sequence ID" value="GAA5056443.1"/>
    <property type="molecule type" value="Genomic_DNA"/>
</dbReference>
<protein>
    <submittedName>
        <fullName evidence="1">Uncharacterized protein</fullName>
    </submittedName>
</protein>
<name>A0ABP9KD44_9SPHN</name>
<evidence type="ECO:0000313" key="1">
    <source>
        <dbReference type="EMBL" id="GAA5056443.1"/>
    </source>
</evidence>
<sequence>MGFVSDRLTVPFANQEVGDYSAGMPHDNAACQPHDLHSLSDQVPLDRLVQMGDKDGLKGIGDRRSHCASDN</sequence>
<reference evidence="2" key="1">
    <citation type="journal article" date="2019" name="Int. J. Syst. Evol. Microbiol.">
        <title>The Global Catalogue of Microorganisms (GCM) 10K type strain sequencing project: providing services to taxonomists for standard genome sequencing and annotation.</title>
        <authorList>
            <consortium name="The Broad Institute Genomics Platform"/>
            <consortium name="The Broad Institute Genome Sequencing Center for Infectious Disease"/>
            <person name="Wu L."/>
            <person name="Ma J."/>
        </authorList>
    </citation>
    <scope>NUCLEOTIDE SEQUENCE [LARGE SCALE GENOMIC DNA]</scope>
    <source>
        <strain evidence="2">JCM 18014</strain>
    </source>
</reference>
<organism evidence="1 2">
    <name type="scientific">Erythrobacter westpacificensis</name>
    <dbReference type="NCBI Taxonomy" id="1055231"/>
    <lineage>
        <taxon>Bacteria</taxon>
        <taxon>Pseudomonadati</taxon>
        <taxon>Pseudomonadota</taxon>
        <taxon>Alphaproteobacteria</taxon>
        <taxon>Sphingomonadales</taxon>
        <taxon>Erythrobacteraceae</taxon>
        <taxon>Erythrobacter/Porphyrobacter group</taxon>
        <taxon>Erythrobacter</taxon>
    </lineage>
</organism>
<evidence type="ECO:0000313" key="2">
    <source>
        <dbReference type="Proteomes" id="UP001500518"/>
    </source>
</evidence>
<gene>
    <name evidence="1" type="ORF">GCM10023208_21180</name>
</gene>